<dbReference type="EMBL" id="JAKWBI020000943">
    <property type="protein sequence ID" value="KAJ2891923.1"/>
    <property type="molecule type" value="Genomic_DNA"/>
</dbReference>
<dbReference type="AlphaFoldDB" id="A0AAD5WLU1"/>
<comment type="caution">
    <text evidence="1">The sequence shown here is derived from an EMBL/GenBank/DDBJ whole genome shotgun (WGS) entry which is preliminary data.</text>
</comment>
<proteinExistence type="predicted"/>
<evidence type="ECO:0000313" key="1">
    <source>
        <dbReference type="EMBL" id="KAJ2891923.1"/>
    </source>
</evidence>
<reference evidence="1" key="1">
    <citation type="submission" date="2022-07" db="EMBL/GenBank/DDBJ databases">
        <title>Draft genome sequence of Zalerion maritima ATCC 34329, a (micro)plastics degrading marine fungus.</title>
        <authorList>
            <person name="Paco A."/>
            <person name="Goncalves M.F.M."/>
            <person name="Rocha-Santos T.A.P."/>
            <person name="Alves A."/>
        </authorList>
    </citation>
    <scope>NUCLEOTIDE SEQUENCE</scope>
    <source>
        <strain evidence="1">ATCC 34329</strain>
    </source>
</reference>
<protein>
    <submittedName>
        <fullName evidence="1">Uncharacterized protein</fullName>
    </submittedName>
</protein>
<sequence>MCNIIYNLYQYCEHRRFQNIFVCSEALESWPGDAEAFRLHGPVFLPAKPSPIPTDSKCSKRTLLRPKAGLCSHCRRERRRTALSHGTRPDAEETDIGIALTINSSVASNIPHMGSGEPPVAGPRCINQPSSPMPNTDSDSPRIIEVGNTNLGTAIARVGLEDLWKCTHPVRHVAVPSVDVITSRDQVVTLSDEVGVPSEHESWDDSEEEEWGSKFCEEQHEGGFLFRTCERI</sequence>
<accession>A0AAD5WLU1</accession>
<keyword evidence="2" id="KW-1185">Reference proteome</keyword>
<dbReference type="Proteomes" id="UP001201980">
    <property type="component" value="Unassembled WGS sequence"/>
</dbReference>
<gene>
    <name evidence="1" type="ORF">MKZ38_010549</name>
</gene>
<name>A0AAD5WLU1_9PEZI</name>
<evidence type="ECO:0000313" key="2">
    <source>
        <dbReference type="Proteomes" id="UP001201980"/>
    </source>
</evidence>
<organism evidence="1 2">
    <name type="scientific">Zalerion maritima</name>
    <dbReference type="NCBI Taxonomy" id="339359"/>
    <lineage>
        <taxon>Eukaryota</taxon>
        <taxon>Fungi</taxon>
        <taxon>Dikarya</taxon>
        <taxon>Ascomycota</taxon>
        <taxon>Pezizomycotina</taxon>
        <taxon>Sordariomycetes</taxon>
        <taxon>Lulworthiomycetidae</taxon>
        <taxon>Lulworthiales</taxon>
        <taxon>Lulworthiaceae</taxon>
        <taxon>Zalerion</taxon>
    </lineage>
</organism>